<dbReference type="EMBL" id="LKCW01000021">
    <property type="protein sequence ID" value="KPM44301.1"/>
    <property type="molecule type" value="Genomic_DNA"/>
</dbReference>
<evidence type="ECO:0000256" key="5">
    <source>
        <dbReference type="ARBA" id="ARBA00023014"/>
    </source>
</evidence>
<dbReference type="Pfam" id="PF12831">
    <property type="entry name" value="FAD_oxidored"/>
    <property type="match status" value="1"/>
</dbReference>
<dbReference type="InterPro" id="IPR039650">
    <property type="entry name" value="HdrA-like"/>
</dbReference>
<keyword evidence="5" id="KW-0411">Iron-sulfur</keyword>
<reference evidence="6 7" key="1">
    <citation type="submission" date="2015-09" db="EMBL/GenBank/DDBJ databases">
        <title>Draft genome of a European isolate of the apple canker pathogen Neonectria ditissima.</title>
        <authorList>
            <person name="Gomez-Cortecero A."/>
            <person name="Harrison R.J."/>
            <person name="Armitage A.D."/>
        </authorList>
    </citation>
    <scope>NUCLEOTIDE SEQUENCE [LARGE SCALE GENOMIC DNA]</scope>
    <source>
        <strain evidence="6 7">R09/05</strain>
    </source>
</reference>
<sequence length="576" mass="63637">MSSSAAADRETCPPPRRHEFDLVVVGGTGSGVAAAIQTSRLNLSVALLKESAHIGGIAVEGAGGADLDSQVGQLRSQRRSCTDSAREPNFQNSLTIGPLVLELYRRVISAYGPDRLREFDKARANRTKDRSLWRYECHVGEQAILDWLQEEENIQVFTNTFLKGTGNGEGVIKNGTAITSILTQDGQQFSAPYFVDATYEGDLFAAAGVNYAIGRESTTEFDEPMAGVRHDSKYSNLQVPVDPYNEKGNPDSGAIPTVQPELLGAEGDGDNNVQASSWRLCLTNRAENRVPFQKPADYDPSQYVIYNRYVEAGGEIFSPPAVVPNGKTDLIGSTPLGLGFDMPGRTLEYLEADRATRLRLLKNLENWQRGQLYFLANDPSLPEEVRAEWSNWGYAKDEFVDNNHFPRRMYVRGVRRMMRDDVIITTKWHDHDVPAIQVEDPVLVNLWPMDVHAVRRVVKNGAVYDDGFIWNEGPPWKPFLVPFKAIVPHASQCSNLLTPGSPSSTHLGHGLVRTEHTFTTLGQVSAFAVAIAIKEGCASAEEVPHHLLRERLIEAGFVLDLTANGIPQKVVSPERD</sequence>
<protein>
    <recommendedName>
        <fullName evidence="8">Xanthan lyase</fullName>
    </recommendedName>
</protein>
<dbReference type="PANTHER" id="PTHR43498:SF1">
    <property type="entry name" value="COB--COM HETERODISULFIDE REDUCTASE IRON-SULFUR SUBUNIT A"/>
    <property type="match status" value="1"/>
</dbReference>
<comment type="caution">
    <text evidence="6">The sequence shown here is derived from an EMBL/GenBank/DDBJ whole genome shotgun (WGS) entry which is preliminary data.</text>
</comment>
<dbReference type="PANTHER" id="PTHR43498">
    <property type="entry name" value="FERREDOXIN:COB-COM HETERODISULFIDE REDUCTASE SUBUNIT A"/>
    <property type="match status" value="1"/>
</dbReference>
<evidence type="ECO:0000313" key="6">
    <source>
        <dbReference type="EMBL" id="KPM44301.1"/>
    </source>
</evidence>
<proteinExistence type="predicted"/>
<dbReference type="Proteomes" id="UP000050424">
    <property type="component" value="Unassembled WGS sequence"/>
</dbReference>
<name>A0A0P7BSJ5_9HYPO</name>
<evidence type="ECO:0000256" key="4">
    <source>
        <dbReference type="ARBA" id="ARBA00023004"/>
    </source>
</evidence>
<keyword evidence="7" id="KW-1185">Reference proteome</keyword>
<dbReference type="GO" id="GO:0046872">
    <property type="term" value="F:metal ion binding"/>
    <property type="evidence" value="ECO:0007669"/>
    <property type="project" value="UniProtKB-KW"/>
</dbReference>
<evidence type="ECO:0000256" key="2">
    <source>
        <dbReference type="ARBA" id="ARBA00022723"/>
    </source>
</evidence>
<dbReference type="AlphaFoldDB" id="A0A0P7BSJ5"/>
<evidence type="ECO:0000256" key="3">
    <source>
        <dbReference type="ARBA" id="ARBA00023002"/>
    </source>
</evidence>
<dbReference type="Gene3D" id="3.50.50.60">
    <property type="entry name" value="FAD/NAD(P)-binding domain"/>
    <property type="match status" value="1"/>
</dbReference>
<keyword evidence="1" id="KW-0004">4Fe-4S</keyword>
<dbReference type="SUPFAM" id="SSF51905">
    <property type="entry name" value="FAD/NAD(P)-binding domain"/>
    <property type="match status" value="1"/>
</dbReference>
<keyword evidence="4" id="KW-0408">Iron</keyword>
<evidence type="ECO:0000256" key="1">
    <source>
        <dbReference type="ARBA" id="ARBA00022485"/>
    </source>
</evidence>
<dbReference type="OrthoDB" id="10264636at2759"/>
<keyword evidence="2" id="KW-0479">Metal-binding</keyword>
<evidence type="ECO:0008006" key="8">
    <source>
        <dbReference type="Google" id="ProtNLM"/>
    </source>
</evidence>
<keyword evidence="3" id="KW-0560">Oxidoreductase</keyword>
<gene>
    <name evidence="6" type="ORF">AK830_g2275</name>
</gene>
<dbReference type="InterPro" id="IPR036188">
    <property type="entry name" value="FAD/NAD-bd_sf"/>
</dbReference>
<accession>A0A0P7BSJ5</accession>
<evidence type="ECO:0000313" key="7">
    <source>
        <dbReference type="Proteomes" id="UP000050424"/>
    </source>
</evidence>
<dbReference type="GO" id="GO:0051539">
    <property type="term" value="F:4 iron, 4 sulfur cluster binding"/>
    <property type="evidence" value="ECO:0007669"/>
    <property type="project" value="UniProtKB-KW"/>
</dbReference>
<dbReference type="GO" id="GO:0016491">
    <property type="term" value="F:oxidoreductase activity"/>
    <property type="evidence" value="ECO:0007669"/>
    <property type="project" value="UniProtKB-KW"/>
</dbReference>
<organism evidence="6 7">
    <name type="scientific">Neonectria ditissima</name>
    <dbReference type="NCBI Taxonomy" id="78410"/>
    <lineage>
        <taxon>Eukaryota</taxon>
        <taxon>Fungi</taxon>
        <taxon>Dikarya</taxon>
        <taxon>Ascomycota</taxon>
        <taxon>Pezizomycotina</taxon>
        <taxon>Sordariomycetes</taxon>
        <taxon>Hypocreomycetidae</taxon>
        <taxon>Hypocreales</taxon>
        <taxon>Nectriaceae</taxon>
        <taxon>Neonectria</taxon>
    </lineage>
</organism>